<organism evidence="5 6">
    <name type="scientific">Dictyobacter kobayashii</name>
    <dbReference type="NCBI Taxonomy" id="2014872"/>
    <lineage>
        <taxon>Bacteria</taxon>
        <taxon>Bacillati</taxon>
        <taxon>Chloroflexota</taxon>
        <taxon>Ktedonobacteria</taxon>
        <taxon>Ktedonobacterales</taxon>
        <taxon>Dictyobacteraceae</taxon>
        <taxon>Dictyobacter</taxon>
    </lineage>
</organism>
<feature type="domain" description="HTH gntR-type" evidence="4">
    <location>
        <begin position="4"/>
        <end position="72"/>
    </location>
</feature>
<dbReference type="Pfam" id="PF00392">
    <property type="entry name" value="GntR"/>
    <property type="match status" value="1"/>
</dbReference>
<keyword evidence="2" id="KW-0238">DNA-binding</keyword>
<dbReference type="PANTHER" id="PTHR44846">
    <property type="entry name" value="MANNOSYL-D-GLYCERATE TRANSPORT/METABOLISM SYSTEM REPRESSOR MNGR-RELATED"/>
    <property type="match status" value="1"/>
</dbReference>
<proteinExistence type="predicted"/>
<protein>
    <recommendedName>
        <fullName evidence="4">HTH gntR-type domain-containing protein</fullName>
    </recommendedName>
</protein>
<dbReference type="InterPro" id="IPR036388">
    <property type="entry name" value="WH-like_DNA-bd_sf"/>
</dbReference>
<dbReference type="PROSITE" id="PS50949">
    <property type="entry name" value="HTH_GNTR"/>
    <property type="match status" value="1"/>
</dbReference>
<evidence type="ECO:0000256" key="1">
    <source>
        <dbReference type="ARBA" id="ARBA00023015"/>
    </source>
</evidence>
<dbReference type="GO" id="GO:0003677">
    <property type="term" value="F:DNA binding"/>
    <property type="evidence" value="ECO:0007669"/>
    <property type="project" value="UniProtKB-KW"/>
</dbReference>
<dbReference type="EMBL" id="BIFS01000001">
    <property type="protein sequence ID" value="GCE21697.1"/>
    <property type="molecule type" value="Genomic_DNA"/>
</dbReference>
<dbReference type="Gene3D" id="3.40.50.2300">
    <property type="match status" value="2"/>
</dbReference>
<reference evidence="6" key="1">
    <citation type="submission" date="2018-12" db="EMBL/GenBank/DDBJ databases">
        <title>Tengunoibacter tsumagoiensis gen. nov., sp. nov., Dictyobacter kobayashii sp. nov., D. alpinus sp. nov., and D. joshuensis sp. nov. and description of Dictyobacteraceae fam. nov. within the order Ktedonobacterales isolated from Tengu-no-mugimeshi.</title>
        <authorList>
            <person name="Wang C.M."/>
            <person name="Zheng Y."/>
            <person name="Sakai Y."/>
            <person name="Toyoda A."/>
            <person name="Minakuchi Y."/>
            <person name="Abe K."/>
            <person name="Yokota A."/>
            <person name="Yabe S."/>
        </authorList>
    </citation>
    <scope>NUCLEOTIDE SEQUENCE [LARGE SCALE GENOMIC DNA]</scope>
    <source>
        <strain evidence="6">Uno11</strain>
    </source>
</reference>
<accession>A0A402ARI5</accession>
<dbReference type="SMART" id="SM00345">
    <property type="entry name" value="HTH_GNTR"/>
    <property type="match status" value="1"/>
</dbReference>
<evidence type="ECO:0000259" key="4">
    <source>
        <dbReference type="PROSITE" id="PS50949"/>
    </source>
</evidence>
<dbReference type="InterPro" id="IPR000524">
    <property type="entry name" value="Tscrpt_reg_HTH_GntR"/>
</dbReference>
<evidence type="ECO:0000313" key="6">
    <source>
        <dbReference type="Proteomes" id="UP000287188"/>
    </source>
</evidence>
<dbReference type="Gene3D" id="1.10.10.10">
    <property type="entry name" value="Winged helix-like DNA-binding domain superfamily/Winged helix DNA-binding domain"/>
    <property type="match status" value="1"/>
</dbReference>
<evidence type="ECO:0000313" key="5">
    <source>
        <dbReference type="EMBL" id="GCE21697.1"/>
    </source>
</evidence>
<dbReference type="CDD" id="cd07377">
    <property type="entry name" value="WHTH_GntR"/>
    <property type="match status" value="1"/>
</dbReference>
<name>A0A402ARI5_9CHLR</name>
<dbReference type="PRINTS" id="PR00035">
    <property type="entry name" value="HTHGNTR"/>
</dbReference>
<dbReference type="AlphaFoldDB" id="A0A402ARI5"/>
<keyword evidence="6" id="KW-1185">Reference proteome</keyword>
<dbReference type="SUPFAM" id="SSF53822">
    <property type="entry name" value="Periplasmic binding protein-like I"/>
    <property type="match status" value="1"/>
</dbReference>
<dbReference type="Proteomes" id="UP000287188">
    <property type="component" value="Unassembled WGS sequence"/>
</dbReference>
<sequence length="276" mass="30744">MYNYVMSRQMEEKFSALREIVARMAGQRLPGERELAAQLQVSRPTLRAWLDILEQEGSIQRRQGSGTYAVDIHAEPALRSISLLIDASLKLGDDPFVSLLVDQLLASLQAEHMQCSIERIASDSQVQLRLRDGAILIGQAGQALIQRISAFDLPVVSLLLTSELASHPRVSILQTADREAGAEAAAYLLRAACQQLIFVGKQEVSSSWERWLGRSRPHSRRGSRSHFAPVRSTIMRACRWVAHWQIRRRAPGAESLSPTTGWPWVCAPVCWAEASP</sequence>
<dbReference type="SUPFAM" id="SSF46785">
    <property type="entry name" value="Winged helix' DNA-binding domain"/>
    <property type="match status" value="1"/>
</dbReference>
<dbReference type="InterPro" id="IPR036390">
    <property type="entry name" value="WH_DNA-bd_sf"/>
</dbReference>
<gene>
    <name evidence="5" type="ORF">KDK_54970</name>
</gene>
<dbReference type="InterPro" id="IPR028082">
    <property type="entry name" value="Peripla_BP_I"/>
</dbReference>
<keyword evidence="1" id="KW-0805">Transcription regulation</keyword>
<evidence type="ECO:0000256" key="2">
    <source>
        <dbReference type="ARBA" id="ARBA00023125"/>
    </source>
</evidence>
<evidence type="ECO:0000256" key="3">
    <source>
        <dbReference type="ARBA" id="ARBA00023163"/>
    </source>
</evidence>
<dbReference type="GO" id="GO:0003700">
    <property type="term" value="F:DNA-binding transcription factor activity"/>
    <property type="evidence" value="ECO:0007669"/>
    <property type="project" value="InterPro"/>
</dbReference>
<dbReference type="InterPro" id="IPR050679">
    <property type="entry name" value="Bact_HTH_transcr_reg"/>
</dbReference>
<keyword evidence="3" id="KW-0804">Transcription</keyword>
<comment type="caution">
    <text evidence="5">The sequence shown here is derived from an EMBL/GenBank/DDBJ whole genome shotgun (WGS) entry which is preliminary data.</text>
</comment>